<comment type="caution">
    <text evidence="2">The sequence shown here is derived from an EMBL/GenBank/DDBJ whole genome shotgun (WGS) entry which is preliminary data.</text>
</comment>
<protein>
    <recommendedName>
        <fullName evidence="4">F-box domain-containing protein</fullName>
    </recommendedName>
</protein>
<feature type="compositionally biased region" description="Basic and acidic residues" evidence="1">
    <location>
        <begin position="1"/>
        <end position="10"/>
    </location>
</feature>
<reference evidence="2 3" key="1">
    <citation type="journal article" date="2023" name="IMA Fungus">
        <title>Comparative genomic study of the Penicillium genus elucidates a diverse pangenome and 15 lateral gene transfer events.</title>
        <authorList>
            <person name="Petersen C."/>
            <person name="Sorensen T."/>
            <person name="Nielsen M.R."/>
            <person name="Sondergaard T.E."/>
            <person name="Sorensen J.L."/>
            <person name="Fitzpatrick D.A."/>
            <person name="Frisvad J.C."/>
            <person name="Nielsen K.L."/>
        </authorList>
    </citation>
    <scope>NUCLEOTIDE SEQUENCE [LARGE SCALE GENOMIC DNA]</scope>
    <source>
        <strain evidence="2 3">IBT 35679</strain>
    </source>
</reference>
<dbReference type="SUPFAM" id="SSF81383">
    <property type="entry name" value="F-box domain"/>
    <property type="match status" value="1"/>
</dbReference>
<evidence type="ECO:0008006" key="4">
    <source>
        <dbReference type="Google" id="ProtNLM"/>
    </source>
</evidence>
<evidence type="ECO:0000313" key="2">
    <source>
        <dbReference type="EMBL" id="KAJ5532577.1"/>
    </source>
</evidence>
<gene>
    <name evidence="2" type="ORF">N7494_009129</name>
</gene>
<dbReference type="EMBL" id="JAQIZZ010000007">
    <property type="protein sequence ID" value="KAJ5532577.1"/>
    <property type="molecule type" value="Genomic_DNA"/>
</dbReference>
<dbReference type="CDD" id="cd09917">
    <property type="entry name" value="F-box_SF"/>
    <property type="match status" value="1"/>
</dbReference>
<organism evidence="2 3">
    <name type="scientific">Penicillium frequentans</name>
    <dbReference type="NCBI Taxonomy" id="3151616"/>
    <lineage>
        <taxon>Eukaryota</taxon>
        <taxon>Fungi</taxon>
        <taxon>Dikarya</taxon>
        <taxon>Ascomycota</taxon>
        <taxon>Pezizomycotina</taxon>
        <taxon>Eurotiomycetes</taxon>
        <taxon>Eurotiomycetidae</taxon>
        <taxon>Eurotiales</taxon>
        <taxon>Aspergillaceae</taxon>
        <taxon>Penicillium</taxon>
    </lineage>
</organism>
<sequence length="487" mass="56177">MSISHSHRDLTNPNSPMLISRPRRSDINLSTRGLISCSYRNALTIPIYPPKPTSRQPLWKPVRTFEVPAHFLKKRKMQMLEATLEPDWMNTVVVEKPRAHLDDLPIELLEMVAKFLLPVDLLCLSLCSKWLHGSFPKVQFYNFGYDEAIFLDFLDRLASCEPHHYICKSCHRLHRIEYVQLPGSLCNPPSCYEAPSKLAVNHWNKKDHYLFLNQPLILIQFPSYTQYKFYFVHLQLAMRRFMHGPGFGISIESLFYTEVATSPIAQNANTIEPQFEESRITDDEVQLNTQTTLFSVDARICADPPSFCMRSQEMAVVCREKALALLPNPFADSIRICLHISTAGSGDLFIWNRVSELVKQYHCGERGNYLIAQGRCPRCNTAWKAQVREIEPNDVSLVITRWMSLGAGLDPEDSMWRSFIESKHYLPFDMTADPQVQFEMDSVQARSGSALSEEALFLRNSELLRAKKYRELMSELDGQRWIMKSEE</sequence>
<evidence type="ECO:0000256" key="1">
    <source>
        <dbReference type="SAM" id="MobiDB-lite"/>
    </source>
</evidence>
<name>A0AAD6GBY1_9EURO</name>
<dbReference type="Proteomes" id="UP001220324">
    <property type="component" value="Unassembled WGS sequence"/>
</dbReference>
<evidence type="ECO:0000313" key="3">
    <source>
        <dbReference type="Proteomes" id="UP001220324"/>
    </source>
</evidence>
<dbReference type="AlphaFoldDB" id="A0AAD6GBY1"/>
<accession>A0AAD6GBY1</accession>
<dbReference type="InterPro" id="IPR036047">
    <property type="entry name" value="F-box-like_dom_sf"/>
</dbReference>
<proteinExistence type="predicted"/>
<keyword evidence="3" id="KW-1185">Reference proteome</keyword>
<feature type="region of interest" description="Disordered" evidence="1">
    <location>
        <begin position="1"/>
        <end position="22"/>
    </location>
</feature>